<name>A0A4Q2UUT1_9BACT</name>
<keyword evidence="3" id="KW-1185">Reference proteome</keyword>
<dbReference type="RefSeq" id="WP_129600693.1">
    <property type="nucleotide sequence ID" value="NZ_SBLB01000001.1"/>
</dbReference>
<proteinExistence type="predicted"/>
<dbReference type="InterPro" id="IPR011059">
    <property type="entry name" value="Metal-dep_hydrolase_composite"/>
</dbReference>
<evidence type="ECO:0000313" key="2">
    <source>
        <dbReference type="EMBL" id="RYC71731.1"/>
    </source>
</evidence>
<dbReference type="AlphaFoldDB" id="A0A4Q2UUT1"/>
<accession>A0A4Q2UUT1</accession>
<dbReference type="Gene3D" id="2.30.40.10">
    <property type="entry name" value="Urease, subunit C, domain 1"/>
    <property type="match status" value="2"/>
</dbReference>
<dbReference type="EMBL" id="SBLB01000001">
    <property type="protein sequence ID" value="RYC71731.1"/>
    <property type="molecule type" value="Genomic_DNA"/>
</dbReference>
<keyword evidence="2" id="KW-0378">Hydrolase</keyword>
<gene>
    <name evidence="2" type="ORF">EQG79_06275</name>
</gene>
<dbReference type="PANTHER" id="PTHR43135:SF3">
    <property type="entry name" value="ALPHA-D-RIBOSE 1-METHYLPHOSPHONATE 5-TRIPHOSPHATE DIPHOSPHATASE"/>
    <property type="match status" value="1"/>
</dbReference>
<feature type="domain" description="Amidohydrolase-related" evidence="1">
    <location>
        <begin position="81"/>
        <end position="435"/>
    </location>
</feature>
<dbReference type="Gene3D" id="3.20.20.140">
    <property type="entry name" value="Metal-dependent hydrolases"/>
    <property type="match status" value="2"/>
</dbReference>
<dbReference type="PANTHER" id="PTHR43135">
    <property type="entry name" value="ALPHA-D-RIBOSE 1-METHYLPHOSPHONATE 5-TRIPHOSPHATE DIPHOSPHATASE"/>
    <property type="match status" value="1"/>
</dbReference>
<reference evidence="2 3" key="1">
    <citation type="submission" date="2019-01" db="EMBL/GenBank/DDBJ databases">
        <title>Spirosoma flava sp. nov., a propanil-degrading bacterium isolated from herbicide-contaminated soil.</title>
        <authorList>
            <person name="Zhang L."/>
            <person name="Jiang J.-D."/>
        </authorList>
    </citation>
    <scope>NUCLEOTIDE SEQUENCE [LARGE SCALE GENOMIC DNA]</scope>
    <source>
        <strain evidence="2 3">TY50</strain>
    </source>
</reference>
<dbReference type="GO" id="GO:0016810">
    <property type="term" value="F:hydrolase activity, acting on carbon-nitrogen (but not peptide) bonds"/>
    <property type="evidence" value="ECO:0007669"/>
    <property type="project" value="InterPro"/>
</dbReference>
<comment type="caution">
    <text evidence="2">The sequence shown here is derived from an EMBL/GenBank/DDBJ whole genome shotgun (WGS) entry which is preliminary data.</text>
</comment>
<organism evidence="2 3">
    <name type="scientific">Spirosoma sordidisoli</name>
    <dbReference type="NCBI Taxonomy" id="2502893"/>
    <lineage>
        <taxon>Bacteria</taxon>
        <taxon>Pseudomonadati</taxon>
        <taxon>Bacteroidota</taxon>
        <taxon>Cytophagia</taxon>
        <taxon>Cytophagales</taxon>
        <taxon>Cytophagaceae</taxon>
        <taxon>Spirosoma</taxon>
    </lineage>
</organism>
<evidence type="ECO:0000313" key="3">
    <source>
        <dbReference type="Proteomes" id="UP000290407"/>
    </source>
</evidence>
<sequence length="453" mass="49997">MLRFLFFILTVLPAAGLAQEVISNRQRDVVFRSVHVIPMDRERVLTNQTVVVRNGRITAMGNDGSVKVAPGALIIDAAGKYLTPGWAEMHAHVPPIDNLEPMKEVLTLYLANGITTIRGMLGHPRHLELRRMINSGDVLGPHFYATGPSFNGQAVKTAGRGAEMVREQKAAGYDFLKLHPGLTKETFPAIARTAQEVGIPFVGHVSFNVGVWRAIDARYSSIDHLDGFIEAITPGSDTLAEPETGLFGSWIAWQADAARIPKLVRALRDQKIRVVPTQALAERWLSPKPAEAFTGDPEMKYMKPQDVQNWVNAKTSYTSNPNFSKEHAEKLIDIRRKLIYACQKNGVELLLGSDAPQIFNVPGFSIHHEMNYMVDAGLTPYETLRTGTVNVASYLNKPDSGVIKTGNVSDLVLLSGNPLADINQTRNIEGVMIGTNWLSKAYLQQALKKLEKQ</sequence>
<evidence type="ECO:0000259" key="1">
    <source>
        <dbReference type="Pfam" id="PF01979"/>
    </source>
</evidence>
<dbReference type="InterPro" id="IPR006680">
    <property type="entry name" value="Amidohydro-rel"/>
</dbReference>
<dbReference type="InterPro" id="IPR032466">
    <property type="entry name" value="Metal_Hydrolase"/>
</dbReference>
<dbReference type="SUPFAM" id="SSF51556">
    <property type="entry name" value="Metallo-dependent hydrolases"/>
    <property type="match status" value="1"/>
</dbReference>
<dbReference type="InterPro" id="IPR051781">
    <property type="entry name" value="Metallo-dep_Hydrolase"/>
</dbReference>
<protein>
    <submittedName>
        <fullName evidence="2">Amidohydrolase</fullName>
    </submittedName>
</protein>
<dbReference type="Pfam" id="PF01979">
    <property type="entry name" value="Amidohydro_1"/>
    <property type="match status" value="1"/>
</dbReference>
<dbReference type="Proteomes" id="UP000290407">
    <property type="component" value="Unassembled WGS sequence"/>
</dbReference>
<dbReference type="SUPFAM" id="SSF51338">
    <property type="entry name" value="Composite domain of metallo-dependent hydrolases"/>
    <property type="match status" value="1"/>
</dbReference>